<organism evidence="1">
    <name type="scientific">marine sediment metagenome</name>
    <dbReference type="NCBI Taxonomy" id="412755"/>
    <lineage>
        <taxon>unclassified sequences</taxon>
        <taxon>metagenomes</taxon>
        <taxon>ecological metagenomes</taxon>
    </lineage>
</organism>
<name>X1E1D8_9ZZZZ</name>
<dbReference type="AlphaFoldDB" id="X1E1D8"/>
<dbReference type="EMBL" id="BART01031424">
    <property type="protein sequence ID" value="GAH14255.1"/>
    <property type="molecule type" value="Genomic_DNA"/>
</dbReference>
<comment type="caution">
    <text evidence="1">The sequence shown here is derived from an EMBL/GenBank/DDBJ whole genome shotgun (WGS) entry which is preliminary data.</text>
</comment>
<evidence type="ECO:0000313" key="1">
    <source>
        <dbReference type="EMBL" id="GAH14255.1"/>
    </source>
</evidence>
<accession>X1E1D8</accession>
<reference evidence="1" key="1">
    <citation type="journal article" date="2014" name="Front. Microbiol.">
        <title>High frequency of phylogenetically diverse reductive dehalogenase-homologous genes in deep subseafloor sedimentary metagenomes.</title>
        <authorList>
            <person name="Kawai M."/>
            <person name="Futagami T."/>
            <person name="Toyoda A."/>
            <person name="Takaki Y."/>
            <person name="Nishi S."/>
            <person name="Hori S."/>
            <person name="Arai W."/>
            <person name="Tsubouchi T."/>
            <person name="Morono Y."/>
            <person name="Uchiyama I."/>
            <person name="Ito T."/>
            <person name="Fujiyama A."/>
            <person name="Inagaki F."/>
            <person name="Takami H."/>
        </authorList>
    </citation>
    <scope>NUCLEOTIDE SEQUENCE</scope>
    <source>
        <strain evidence="1">Expedition CK06-06</strain>
    </source>
</reference>
<sequence length="46" mass="5001">CLPFQAIVSKRRMHSSSVKYSGYISWNPGAFIEDTGFALSSSVSTS</sequence>
<feature type="non-terminal residue" evidence="1">
    <location>
        <position position="1"/>
    </location>
</feature>
<gene>
    <name evidence="1" type="ORF">S01H4_54586</name>
</gene>
<proteinExistence type="predicted"/>
<protein>
    <submittedName>
        <fullName evidence="1">Uncharacterized protein</fullName>
    </submittedName>
</protein>